<proteinExistence type="predicted"/>
<feature type="region of interest" description="Disordered" evidence="1">
    <location>
        <begin position="1"/>
        <end position="24"/>
    </location>
</feature>
<reference evidence="3" key="1">
    <citation type="journal article" date="2024" name="IScience">
        <title>Strigolactones Initiate the Formation of Haustorium-like Structures in Castilleja.</title>
        <authorList>
            <person name="Buerger M."/>
            <person name="Peterson D."/>
            <person name="Chory J."/>
        </authorList>
    </citation>
    <scope>NUCLEOTIDE SEQUENCE [LARGE SCALE GENOMIC DNA]</scope>
</reference>
<feature type="compositionally biased region" description="Basic and acidic residues" evidence="1">
    <location>
        <begin position="1"/>
        <end position="13"/>
    </location>
</feature>
<dbReference type="AlphaFoldDB" id="A0ABD3DV31"/>
<sequence>MDKNVVDFDESQRRNKSLSSRSKCSGSVVPINSITIDLNCPPEPEIESPKRKHFSIRDYVSQMRKTDKINININLPQFMNDNSPADDPKNVSSGSDIFEFSSLSNKRKPKLRSLSEIIDEEKSFKIKNYPKTKPLQIVADLNRQPDKPEPFETGSPIVTAKRSNGPVTEAKNPNFNNNNRQVYKRKRYYTESGSVTNIRPAGLASPISAKTQKQYRARKQTSLDMNKKPKLVDMENRKTVTTNETGSDDTGNVGPFVKSSLLGKQMNNASNMSKGKRPVLDLSEKQETSRKYTGLPDLNELFIEKTSMPDPTLHENLDISASSGKETVREGKRPMVEHQPVENIDNNTIGASEDTPMKKVELSAKRQRGRAPVLSKKPLIPERIQSSFKGSPYAKNTPGPINFPYTNAKTGLSGNLGPVQGFLNFPSSPNLVRSQIGRLCSLTPGQPSMPLYSGPNPISSGPRPRVNEGSDLLWPPRIKNATFDLNNGLEDPSDKGKSVIYMKDDGKRDVTNGSSSKEGNIGPGRYKSLDAYSSETIPAMQLLSLVDPRIVPGSSSKVGPNHFLDGQLSPCNHYPRLNKNDDQQNDTFIGFSFFAQSDRSKNFQTLIDGVLYSSDSSNKYFSQGQVPQLKGNPKDIILAGPSNLASQPSRSNLEVEICTLNQNPADFSFPDAKNEFMIDGEDLNPKKRNSLKKKSRAGNVEGCKRQRARKESSRK</sequence>
<feature type="region of interest" description="Disordered" evidence="1">
    <location>
        <begin position="143"/>
        <end position="183"/>
    </location>
</feature>
<name>A0ABD3DV31_9LAMI</name>
<feature type="compositionally biased region" description="Basic and acidic residues" evidence="1">
    <location>
        <begin position="492"/>
        <end position="510"/>
    </location>
</feature>
<keyword evidence="3" id="KW-1185">Reference proteome</keyword>
<accession>A0ABD3DV31</accession>
<comment type="caution">
    <text evidence="2">The sequence shown here is derived from an EMBL/GenBank/DDBJ whole genome shotgun (WGS) entry which is preliminary data.</text>
</comment>
<feature type="compositionally biased region" description="Polar residues" evidence="1">
    <location>
        <begin position="161"/>
        <end position="181"/>
    </location>
</feature>
<dbReference type="Proteomes" id="UP001632038">
    <property type="component" value="Unassembled WGS sequence"/>
</dbReference>
<feature type="region of interest" description="Disordered" evidence="1">
    <location>
        <begin position="197"/>
        <end position="220"/>
    </location>
</feature>
<feature type="compositionally biased region" description="Basic residues" evidence="1">
    <location>
        <begin position="686"/>
        <end position="696"/>
    </location>
</feature>
<dbReference type="PANTHER" id="PTHR35504">
    <property type="entry name" value="PROTEIN EMBRYONIC FLOWER 1"/>
    <property type="match status" value="1"/>
</dbReference>
<feature type="region of interest" description="Disordered" evidence="1">
    <location>
        <begin position="485"/>
        <end position="525"/>
    </location>
</feature>
<protein>
    <submittedName>
        <fullName evidence="2">Uncharacterized protein</fullName>
    </submittedName>
</protein>
<dbReference type="PANTHER" id="PTHR35504:SF1">
    <property type="entry name" value="PROTEIN EMBRYONIC FLOWER 1"/>
    <property type="match status" value="1"/>
</dbReference>
<dbReference type="EMBL" id="JAVIJP010000013">
    <property type="protein sequence ID" value="KAL3645912.1"/>
    <property type="molecule type" value="Genomic_DNA"/>
</dbReference>
<gene>
    <name evidence="2" type="ORF">CASFOL_011092</name>
</gene>
<evidence type="ECO:0000256" key="1">
    <source>
        <dbReference type="SAM" id="MobiDB-lite"/>
    </source>
</evidence>
<evidence type="ECO:0000313" key="3">
    <source>
        <dbReference type="Proteomes" id="UP001632038"/>
    </source>
</evidence>
<feature type="region of interest" description="Disordered" evidence="1">
    <location>
        <begin position="678"/>
        <end position="715"/>
    </location>
</feature>
<evidence type="ECO:0000313" key="2">
    <source>
        <dbReference type="EMBL" id="KAL3645912.1"/>
    </source>
</evidence>
<organism evidence="2 3">
    <name type="scientific">Castilleja foliolosa</name>
    <dbReference type="NCBI Taxonomy" id="1961234"/>
    <lineage>
        <taxon>Eukaryota</taxon>
        <taxon>Viridiplantae</taxon>
        <taxon>Streptophyta</taxon>
        <taxon>Embryophyta</taxon>
        <taxon>Tracheophyta</taxon>
        <taxon>Spermatophyta</taxon>
        <taxon>Magnoliopsida</taxon>
        <taxon>eudicotyledons</taxon>
        <taxon>Gunneridae</taxon>
        <taxon>Pentapetalae</taxon>
        <taxon>asterids</taxon>
        <taxon>lamiids</taxon>
        <taxon>Lamiales</taxon>
        <taxon>Orobanchaceae</taxon>
        <taxon>Pedicularideae</taxon>
        <taxon>Castillejinae</taxon>
        <taxon>Castilleja</taxon>
    </lineage>
</organism>
<dbReference type="InterPro" id="IPR034583">
    <property type="entry name" value="EMF1"/>
</dbReference>